<comment type="caution">
    <text evidence="3">The sequence shown here is derived from an EMBL/GenBank/DDBJ whole genome shotgun (WGS) entry which is preliminary data.</text>
</comment>
<dbReference type="PROSITE" id="PS50093">
    <property type="entry name" value="PKD"/>
    <property type="match status" value="2"/>
</dbReference>
<dbReference type="GO" id="GO:0031410">
    <property type="term" value="C:cytoplasmic vesicle"/>
    <property type="evidence" value="ECO:0007669"/>
    <property type="project" value="TreeGrafter"/>
</dbReference>
<dbReference type="PANTHER" id="PTHR46182:SF2">
    <property type="entry name" value="FI19480P1"/>
    <property type="match status" value="1"/>
</dbReference>
<dbReference type="GO" id="GO:0016020">
    <property type="term" value="C:membrane"/>
    <property type="evidence" value="ECO:0007669"/>
    <property type="project" value="TreeGrafter"/>
</dbReference>
<dbReference type="Gene3D" id="2.60.40.10">
    <property type="entry name" value="Immunoglobulins"/>
    <property type="match status" value="3"/>
</dbReference>
<feature type="region of interest" description="Disordered" evidence="1">
    <location>
        <begin position="28"/>
        <end position="81"/>
    </location>
</feature>
<reference evidence="3 4" key="1">
    <citation type="journal article" date="2016" name="Sci. Rep.">
        <title>Metabolic traits of an uncultured archaeal lineage -MSBL1- from brine pools of the Red Sea.</title>
        <authorList>
            <person name="Mwirichia R."/>
            <person name="Alam I."/>
            <person name="Rashid M."/>
            <person name="Vinu M."/>
            <person name="Ba-Alawi W."/>
            <person name="Anthony Kamau A."/>
            <person name="Kamanda Ngugi D."/>
            <person name="Goker M."/>
            <person name="Klenk H.P."/>
            <person name="Bajic V."/>
            <person name="Stingl U."/>
        </authorList>
    </citation>
    <scope>NUCLEOTIDE SEQUENCE [LARGE SCALE GENOMIC DNA]</scope>
    <source>
        <strain evidence="3">SCGC-AAA259M10</strain>
    </source>
</reference>
<dbReference type="InterPro" id="IPR029865">
    <property type="entry name" value="KIAA0319-like"/>
</dbReference>
<organism evidence="3 4">
    <name type="scientific">candidate division MSBL1 archaeon SCGC-AAA259M10</name>
    <dbReference type="NCBI Taxonomy" id="1698270"/>
    <lineage>
        <taxon>Archaea</taxon>
        <taxon>Methanobacteriati</taxon>
        <taxon>Methanobacteriota</taxon>
        <taxon>candidate division MSBL1</taxon>
    </lineage>
</organism>
<feature type="domain" description="PKD" evidence="2">
    <location>
        <begin position="249"/>
        <end position="330"/>
    </location>
</feature>
<dbReference type="AlphaFoldDB" id="A0A133V2N5"/>
<dbReference type="InterPro" id="IPR022409">
    <property type="entry name" value="PKD/Chitinase_dom"/>
</dbReference>
<dbReference type="PANTHER" id="PTHR46182">
    <property type="entry name" value="FI19480P1"/>
    <property type="match status" value="1"/>
</dbReference>
<dbReference type="InterPro" id="IPR035986">
    <property type="entry name" value="PKD_dom_sf"/>
</dbReference>
<dbReference type="Proteomes" id="UP000070341">
    <property type="component" value="Unassembled WGS sequence"/>
</dbReference>
<protein>
    <recommendedName>
        <fullName evidence="2">PKD domain-containing protein</fullName>
    </recommendedName>
</protein>
<accession>A0A133V2N5</accession>
<dbReference type="InterPro" id="IPR013783">
    <property type="entry name" value="Ig-like_fold"/>
</dbReference>
<evidence type="ECO:0000313" key="4">
    <source>
        <dbReference type="Proteomes" id="UP000070341"/>
    </source>
</evidence>
<dbReference type="CDD" id="cd00146">
    <property type="entry name" value="PKD"/>
    <property type="match status" value="2"/>
</dbReference>
<dbReference type="EMBL" id="LHXU01000006">
    <property type="protein sequence ID" value="KXB00691.1"/>
    <property type="molecule type" value="Genomic_DNA"/>
</dbReference>
<proteinExistence type="predicted"/>
<gene>
    <name evidence="3" type="ORF">AKJ40_00910</name>
</gene>
<keyword evidence="4" id="KW-1185">Reference proteome</keyword>
<dbReference type="SUPFAM" id="SSF49299">
    <property type="entry name" value="PKD domain"/>
    <property type="match status" value="2"/>
</dbReference>
<dbReference type="InterPro" id="IPR000601">
    <property type="entry name" value="PKD_dom"/>
</dbReference>
<evidence type="ECO:0000313" key="3">
    <source>
        <dbReference type="EMBL" id="KXB00691.1"/>
    </source>
</evidence>
<evidence type="ECO:0000256" key="1">
    <source>
        <dbReference type="SAM" id="MobiDB-lite"/>
    </source>
</evidence>
<dbReference type="Pfam" id="PF18911">
    <property type="entry name" value="PKD_4"/>
    <property type="match status" value="2"/>
</dbReference>
<sequence length="344" mass="37426">MKKAVITGVVLACLLAFGSLPSASSLKGPIGGQPDGGKIIPVPKPPNPAPPEEKPPRADAGGPYTVRAGRRTKLDGSGSRDPGGMIVNYEWRIVHDPTGGARIIDIGVFSSPYAVFEAPKNISGDVVVVVELTVTDEEGLKGSDTAKVLVEGMRGRGNRKPVPRYRYRPRDPEPRERILFDATWSTDPDGRIVSYSWRFGDNETGKGRVVEHRYSKAGTYSATLTVTDDDGATSSVSKRISVGASNKPPVARFYYWPRNPSVNRCVFFSASTSFDPDGHIAGYSWMFGDGTTERGKFVTHSYTDPGLYPVRLTVADDDGARGSSTRTIRVGKYLPWFPPIYLLR</sequence>
<dbReference type="SMART" id="SM00089">
    <property type="entry name" value="PKD"/>
    <property type="match status" value="2"/>
</dbReference>
<feature type="domain" description="PKD" evidence="2">
    <location>
        <begin position="176"/>
        <end position="242"/>
    </location>
</feature>
<name>A0A133V2N5_9EURY</name>
<evidence type="ECO:0000259" key="2">
    <source>
        <dbReference type="PROSITE" id="PS50093"/>
    </source>
</evidence>